<dbReference type="Gene3D" id="3.90.1150.10">
    <property type="entry name" value="Aspartate Aminotransferase, domain 1"/>
    <property type="match status" value="1"/>
</dbReference>
<dbReference type="FunFam" id="3.40.640.10:FF:000024">
    <property type="entry name" value="Kynurenine--oxoglutarate transaminase 3"/>
    <property type="match status" value="1"/>
</dbReference>
<evidence type="ECO:0000256" key="2">
    <source>
        <dbReference type="ARBA" id="ARBA00007441"/>
    </source>
</evidence>
<evidence type="ECO:0000256" key="3">
    <source>
        <dbReference type="ARBA" id="ARBA00022576"/>
    </source>
</evidence>
<keyword evidence="3 7" id="KW-0032">Aminotransferase</keyword>
<organism evidence="7 8">
    <name type="scientific">Novispirillum itersonii</name>
    <name type="common">Aquaspirillum itersonii</name>
    <dbReference type="NCBI Taxonomy" id="189"/>
    <lineage>
        <taxon>Bacteria</taxon>
        <taxon>Pseudomonadati</taxon>
        <taxon>Pseudomonadota</taxon>
        <taxon>Alphaproteobacteria</taxon>
        <taxon>Rhodospirillales</taxon>
        <taxon>Novispirillaceae</taxon>
        <taxon>Novispirillum</taxon>
    </lineage>
</organism>
<name>A0A7W9ZHU4_NOVIT</name>
<dbReference type="InterPro" id="IPR051326">
    <property type="entry name" value="Kynurenine-oxoglutarate_AT"/>
</dbReference>
<gene>
    <name evidence="7" type="ORF">FHS48_003205</name>
</gene>
<dbReference type="CDD" id="cd00609">
    <property type="entry name" value="AAT_like"/>
    <property type="match status" value="1"/>
</dbReference>
<dbReference type="PANTHER" id="PTHR43807:SF20">
    <property type="entry name" value="FI04487P"/>
    <property type="match status" value="1"/>
</dbReference>
<comment type="cofactor">
    <cofactor evidence="1">
        <name>pyridoxal 5'-phosphate</name>
        <dbReference type="ChEBI" id="CHEBI:597326"/>
    </cofactor>
</comment>
<reference evidence="7 8" key="1">
    <citation type="submission" date="2020-08" db="EMBL/GenBank/DDBJ databases">
        <title>Genomic Encyclopedia of Type Strains, Phase IV (KMG-IV): sequencing the most valuable type-strain genomes for metagenomic binning, comparative biology and taxonomic classification.</title>
        <authorList>
            <person name="Goeker M."/>
        </authorList>
    </citation>
    <scope>NUCLEOTIDE SEQUENCE [LARGE SCALE GENOMIC DNA]</scope>
    <source>
        <strain evidence="7 8">DSM 11590</strain>
    </source>
</reference>
<dbReference type="AlphaFoldDB" id="A0A7W9ZHU4"/>
<dbReference type="Proteomes" id="UP000544872">
    <property type="component" value="Unassembled WGS sequence"/>
</dbReference>
<accession>A0A7W9ZHU4</accession>
<dbReference type="GO" id="GO:0030170">
    <property type="term" value="F:pyridoxal phosphate binding"/>
    <property type="evidence" value="ECO:0007669"/>
    <property type="project" value="InterPro"/>
</dbReference>
<dbReference type="InterPro" id="IPR015421">
    <property type="entry name" value="PyrdxlP-dep_Trfase_major"/>
</dbReference>
<dbReference type="NCBIfam" id="NF006488">
    <property type="entry name" value="PRK08912.1"/>
    <property type="match status" value="1"/>
</dbReference>
<dbReference type="InterPro" id="IPR004839">
    <property type="entry name" value="Aminotransferase_I/II_large"/>
</dbReference>
<keyword evidence="5" id="KW-0663">Pyridoxal phosphate</keyword>
<evidence type="ECO:0000256" key="4">
    <source>
        <dbReference type="ARBA" id="ARBA00022679"/>
    </source>
</evidence>
<dbReference type="EMBL" id="JACIIX010000013">
    <property type="protein sequence ID" value="MBB6211762.1"/>
    <property type="molecule type" value="Genomic_DNA"/>
</dbReference>
<dbReference type="Gene3D" id="3.40.640.10">
    <property type="entry name" value="Type I PLP-dependent aspartate aminotransferase-like (Major domain)"/>
    <property type="match status" value="1"/>
</dbReference>
<evidence type="ECO:0000256" key="1">
    <source>
        <dbReference type="ARBA" id="ARBA00001933"/>
    </source>
</evidence>
<comment type="similarity">
    <text evidence="2">Belongs to the class-I pyridoxal-phosphate-dependent aminotransferase family.</text>
</comment>
<dbReference type="SUPFAM" id="SSF53383">
    <property type="entry name" value="PLP-dependent transferases"/>
    <property type="match status" value="1"/>
</dbReference>
<keyword evidence="4 7" id="KW-0808">Transferase</keyword>
<proteinExistence type="inferred from homology"/>
<comment type="caution">
    <text evidence="7">The sequence shown here is derived from an EMBL/GenBank/DDBJ whole genome shotgun (WGS) entry which is preliminary data.</text>
</comment>
<dbReference type="InterPro" id="IPR015424">
    <property type="entry name" value="PyrdxlP-dep_Trfase"/>
</dbReference>
<dbReference type="RefSeq" id="WP_221443552.1">
    <property type="nucleotide sequence ID" value="NZ_JACIIX010000013.1"/>
</dbReference>
<dbReference type="InterPro" id="IPR015422">
    <property type="entry name" value="PyrdxlP-dep_Trfase_small"/>
</dbReference>
<feature type="domain" description="Aminotransferase class I/classII large" evidence="6">
    <location>
        <begin position="30"/>
        <end position="383"/>
    </location>
</feature>
<keyword evidence="8" id="KW-1185">Reference proteome</keyword>
<dbReference type="Pfam" id="PF00155">
    <property type="entry name" value="Aminotran_1_2"/>
    <property type="match status" value="1"/>
</dbReference>
<dbReference type="PANTHER" id="PTHR43807">
    <property type="entry name" value="FI04487P"/>
    <property type="match status" value="1"/>
</dbReference>
<dbReference type="GO" id="GO:0005737">
    <property type="term" value="C:cytoplasm"/>
    <property type="evidence" value="ECO:0007669"/>
    <property type="project" value="TreeGrafter"/>
</dbReference>
<evidence type="ECO:0000259" key="6">
    <source>
        <dbReference type="Pfam" id="PF00155"/>
    </source>
</evidence>
<evidence type="ECO:0000256" key="5">
    <source>
        <dbReference type="ARBA" id="ARBA00022898"/>
    </source>
</evidence>
<evidence type="ECO:0000313" key="7">
    <source>
        <dbReference type="EMBL" id="MBB6211762.1"/>
    </source>
</evidence>
<protein>
    <submittedName>
        <fullName evidence="7">Aspartate/methionine/tyrosine aminotransferase</fullName>
    </submittedName>
</protein>
<evidence type="ECO:0000313" key="8">
    <source>
        <dbReference type="Proteomes" id="UP000544872"/>
    </source>
</evidence>
<dbReference type="GO" id="GO:0016212">
    <property type="term" value="F:kynurenine-oxoglutarate transaminase activity"/>
    <property type="evidence" value="ECO:0007669"/>
    <property type="project" value="TreeGrafter"/>
</dbReference>
<sequence length="391" mass="42653">MVKAANSILSSYGTTIFEVMSRLAVEHGAVNLGQGFPAGLEPADIIAAAARAVTEGPHQYPSMLGLPALRQAIAAHEKTFWGLDVDWQSEVLVVSGATEALADCLFGLIEPGDEVIVFEPLYDSYVPIIRRAGGVPVPVRLSPPDWTLPRAELAAAFSDKTKLVLLNTPMNPCAKVFSRDDLAYVAGLVQQHDAYALCDEVYEHLVFDGQDHVPMITLPGMRERCIRIGSFGKVFSLTSWKVGYIVAAPALMQPIARTHQYMTFTTPTALQAAVAWGLEHRDDYVRGLAGQLQARRDRLAAGLAELGYRPLTAQGTYFLTVDFSALGQEGDADYCRRLTTEAKVTAVPLSPFYLDRPGVETPRSFIRFCFAKTDAEIDEALIRLRAYGATA</sequence>